<protein>
    <submittedName>
        <fullName evidence="1">Uncharacterized protein</fullName>
    </submittedName>
</protein>
<comment type="caution">
    <text evidence="1">The sequence shown here is derived from an EMBL/GenBank/DDBJ whole genome shotgun (WGS) entry which is preliminary data.</text>
</comment>
<dbReference type="Proteomes" id="UP001501243">
    <property type="component" value="Unassembled WGS sequence"/>
</dbReference>
<evidence type="ECO:0000313" key="1">
    <source>
        <dbReference type="EMBL" id="GAA4509557.1"/>
    </source>
</evidence>
<sequence>MHPAQGWAIATEPPKAGCRGFHEGAENLAAKICLDYDIAPAALVLLAHYVYAGKDCYFLYRFVHGDHDLFGGITFIGGYRKPLDPAQVARLRQQLMAGGKPGPEMIAIQNPIQALRRSARLFL</sequence>
<gene>
    <name evidence="1" type="ORF">GCM10023172_43220</name>
</gene>
<accession>A0ABP8QRK0</accession>
<organism evidence="1 2">
    <name type="scientific">Hymenobacter ginsengisoli</name>
    <dbReference type="NCBI Taxonomy" id="1051626"/>
    <lineage>
        <taxon>Bacteria</taxon>
        <taxon>Pseudomonadati</taxon>
        <taxon>Bacteroidota</taxon>
        <taxon>Cytophagia</taxon>
        <taxon>Cytophagales</taxon>
        <taxon>Hymenobacteraceae</taxon>
        <taxon>Hymenobacter</taxon>
    </lineage>
</organism>
<proteinExistence type="predicted"/>
<dbReference type="RefSeq" id="WP_208133301.1">
    <property type="nucleotide sequence ID" value="NZ_BAABGQ010000016.1"/>
</dbReference>
<keyword evidence="2" id="KW-1185">Reference proteome</keyword>
<evidence type="ECO:0000313" key="2">
    <source>
        <dbReference type="Proteomes" id="UP001501243"/>
    </source>
</evidence>
<dbReference type="EMBL" id="BAABGQ010000016">
    <property type="protein sequence ID" value="GAA4509557.1"/>
    <property type="molecule type" value="Genomic_DNA"/>
</dbReference>
<name>A0ABP8QRK0_9BACT</name>
<reference evidence="2" key="1">
    <citation type="journal article" date="2019" name="Int. J. Syst. Evol. Microbiol.">
        <title>The Global Catalogue of Microorganisms (GCM) 10K type strain sequencing project: providing services to taxonomists for standard genome sequencing and annotation.</title>
        <authorList>
            <consortium name="The Broad Institute Genomics Platform"/>
            <consortium name="The Broad Institute Genome Sequencing Center for Infectious Disease"/>
            <person name="Wu L."/>
            <person name="Ma J."/>
        </authorList>
    </citation>
    <scope>NUCLEOTIDE SEQUENCE [LARGE SCALE GENOMIC DNA]</scope>
    <source>
        <strain evidence="2">JCM 17841</strain>
    </source>
</reference>